<accession>A0A7U9CSE6</accession>
<organism evidence="1 2">
    <name type="scientific">Pseudomonas fluorescens R124</name>
    <dbReference type="NCBI Taxonomy" id="743713"/>
    <lineage>
        <taxon>Bacteria</taxon>
        <taxon>Pseudomonadati</taxon>
        <taxon>Pseudomonadota</taxon>
        <taxon>Gammaproteobacteria</taxon>
        <taxon>Pseudomonadales</taxon>
        <taxon>Pseudomonadaceae</taxon>
        <taxon>Pseudomonas</taxon>
    </lineage>
</organism>
<gene>
    <name evidence="1" type="ORF">I1A_002157</name>
</gene>
<evidence type="ECO:0000313" key="1">
    <source>
        <dbReference type="EMBL" id="EJZ57832.1"/>
    </source>
</evidence>
<dbReference type="Proteomes" id="UP000006045">
    <property type="component" value="Chromosome"/>
</dbReference>
<proteinExistence type="predicted"/>
<dbReference type="RefSeq" id="WP_003224057.1">
    <property type="nucleotide sequence ID" value="NZ_CM001561.1"/>
</dbReference>
<sequence>MKDTLLTYIDEDGKKAAKKLWAKYSGICDLIAPTSLGWRDAFGGMLIIIGHGSTMVKMDRHTGLHNMIGNCGSCFIVLAACEVGETHISIGELQPIAQGLANLRPNAIVWGTTRDLPQQAVSDGTCFYKSPLFNWLQPANDHFPGLWKQFRKQSDMEAVMSMMPNLNFNSL</sequence>
<dbReference type="AlphaFoldDB" id="A0A7U9CSE6"/>
<dbReference type="OrthoDB" id="9876814at2"/>
<name>A0A7U9CSE6_PSEFL</name>
<dbReference type="EMBL" id="CM001561">
    <property type="protein sequence ID" value="EJZ57832.1"/>
    <property type="molecule type" value="Genomic_DNA"/>
</dbReference>
<evidence type="ECO:0000313" key="2">
    <source>
        <dbReference type="Proteomes" id="UP000006045"/>
    </source>
</evidence>
<reference evidence="1 2" key="1">
    <citation type="submission" date="2012-08" db="EMBL/GenBank/DDBJ databases">
        <title>The genome of cave-isolated P. fluorescens strain R124 demonstrates phenotypic adaptation to the mineral environment.</title>
        <authorList>
            <person name="Barton M.D."/>
            <person name="Petronio M."/>
            <person name="Giarrizzo J.G."/>
            <person name="Bowling B.V."/>
            <person name="Barton H.A."/>
        </authorList>
    </citation>
    <scope>NUCLEOTIDE SEQUENCE [LARGE SCALE GENOMIC DNA]</scope>
    <source>
        <strain evidence="1 2">R124</strain>
    </source>
</reference>
<protein>
    <submittedName>
        <fullName evidence="1">Uncharacterized protein</fullName>
    </submittedName>
</protein>